<organism evidence="1 2">
    <name type="scientific">Manihot esculenta</name>
    <name type="common">Cassava</name>
    <name type="synonym">Jatropha manihot</name>
    <dbReference type="NCBI Taxonomy" id="3983"/>
    <lineage>
        <taxon>Eukaryota</taxon>
        <taxon>Viridiplantae</taxon>
        <taxon>Streptophyta</taxon>
        <taxon>Embryophyta</taxon>
        <taxon>Tracheophyta</taxon>
        <taxon>Spermatophyta</taxon>
        <taxon>Magnoliopsida</taxon>
        <taxon>eudicotyledons</taxon>
        <taxon>Gunneridae</taxon>
        <taxon>Pentapetalae</taxon>
        <taxon>rosids</taxon>
        <taxon>fabids</taxon>
        <taxon>Malpighiales</taxon>
        <taxon>Euphorbiaceae</taxon>
        <taxon>Crotonoideae</taxon>
        <taxon>Manihoteae</taxon>
        <taxon>Manihot</taxon>
    </lineage>
</organism>
<dbReference type="OrthoDB" id="1577729at2759"/>
<reference evidence="2" key="1">
    <citation type="journal article" date="2016" name="Nat. Biotechnol.">
        <title>Sequencing wild and cultivated cassava and related species reveals extensive interspecific hybridization and genetic diversity.</title>
        <authorList>
            <person name="Bredeson J.V."/>
            <person name="Lyons J.B."/>
            <person name="Prochnik S.E."/>
            <person name="Wu G.A."/>
            <person name="Ha C.M."/>
            <person name="Edsinger-Gonzales E."/>
            <person name="Grimwood J."/>
            <person name="Schmutz J."/>
            <person name="Rabbi I.Y."/>
            <person name="Egesi C."/>
            <person name="Nauluvula P."/>
            <person name="Lebot V."/>
            <person name="Ndunguru J."/>
            <person name="Mkamilo G."/>
            <person name="Bart R.S."/>
            <person name="Setter T.L."/>
            <person name="Gleadow R.M."/>
            <person name="Kulakow P."/>
            <person name="Ferguson M.E."/>
            <person name="Rounsley S."/>
            <person name="Rokhsar D.S."/>
        </authorList>
    </citation>
    <scope>NUCLEOTIDE SEQUENCE [LARGE SCALE GENOMIC DNA]</scope>
    <source>
        <strain evidence="2">cv. AM560-2</strain>
    </source>
</reference>
<accession>A0A2C9UF57</accession>
<dbReference type="Gramene" id="Manes.15G083500.1.v8.1">
    <property type="protein sequence ID" value="Manes.15G083500.1.v8.1.CDS"/>
    <property type="gene ID" value="Manes.15G083500.v8.1"/>
</dbReference>
<dbReference type="AlphaFoldDB" id="A0A2C9UF57"/>
<dbReference type="Proteomes" id="UP000091857">
    <property type="component" value="Chromosome 15"/>
</dbReference>
<gene>
    <name evidence="1" type="ORF">MANES_15G083500v8</name>
</gene>
<sequence>MTSAIKMGEACNLKERDRRDYKIGWILSNLTKFAVDSNVNKALKGVTCHQKLHRFVQESLQNPPTSLLLNNCKKPEVEKLAEEMQMKVEDMLEDMVKLRQQNETSAKYMEVTEPLKKGPNEDSRKFSVLKPEKKRIFIRSRL</sequence>
<dbReference type="OMA" id="TLMMEEM"/>
<keyword evidence="2" id="KW-1185">Reference proteome</keyword>
<comment type="caution">
    <text evidence="1">The sequence shown here is derived from an EMBL/GenBank/DDBJ whole genome shotgun (WGS) entry which is preliminary data.</text>
</comment>
<evidence type="ECO:0000313" key="2">
    <source>
        <dbReference type="Proteomes" id="UP000091857"/>
    </source>
</evidence>
<evidence type="ECO:0000313" key="1">
    <source>
        <dbReference type="EMBL" id="OAY28643.1"/>
    </source>
</evidence>
<name>A0A2C9UF57_MANES</name>
<protein>
    <submittedName>
        <fullName evidence="1">Uncharacterized protein</fullName>
    </submittedName>
</protein>
<dbReference type="EMBL" id="CM004401">
    <property type="protein sequence ID" value="OAY28643.1"/>
    <property type="molecule type" value="Genomic_DNA"/>
</dbReference>
<proteinExistence type="predicted"/>